<dbReference type="Gene3D" id="2.120.10.30">
    <property type="entry name" value="TolB, C-terminal domain"/>
    <property type="match status" value="1"/>
</dbReference>
<dbReference type="InterPro" id="IPR011042">
    <property type="entry name" value="6-blade_b-propeller_TolB-like"/>
</dbReference>
<protein>
    <submittedName>
        <fullName evidence="2">PhoX family phosphatase</fullName>
    </submittedName>
</protein>
<name>A0A562XJI0_CAMHY</name>
<dbReference type="RefSeq" id="WP_147496956.1">
    <property type="nucleotide sequence ID" value="NZ_VOAP01000009.1"/>
</dbReference>
<dbReference type="Proteomes" id="UP000321812">
    <property type="component" value="Unassembled WGS sequence"/>
</dbReference>
<sequence>MQRRSVLKLGSLGLMSGFFTSSLLGANTKNLIGFEQIAISTDDDFKVAKGYSAKVLVKWSDPIFSHAKKFDESKNIDDDYVKNANFVFGDNADGQKYFAINGSKEGLLVTNNEYVNPELMFNHNGKNMSANDIKYQQNSLGVTILNIKRDGSNFYKYKIYSKYNRRINANTPILITGEAKGDDALKTATDPKGELVFGTLNNCGCGKTPWGTYLTCEENFDDFFGSKDSKFMPSKRFERYGIKAKGGVYAWHLFDDRFDIKATPNEANRFGWVVEIDPFDPKSMPKKRTSLGRFKHENCEVVVDKFDNVVAYSGDDENNEFVYKFIAKNKFDRTNLKANLDILEFGTLYVAKFEGEFGEFKGRLKWIELTFGKNGLTKENGFISQADILIRAREAASFVGATPMDRCEWISKDPNSEFLYATFTNNKVRQEVDAANPRAKNKYGQILKWAPKNGDHANGDFAWEIFILAGNPKIKDGLYKGSNNINLNNMFNSPDGLAFDKDGRLWIATDGSYSNTGDYEDMGNNQLLCADPYSGEVKRFATGPRACELTGIAFSDDYKTMFISVQHPGEELKGSHWPEGGSHTPKSAVVMITKDDGGIIGA</sequence>
<dbReference type="PANTHER" id="PTHR35399">
    <property type="entry name" value="SLR8030 PROTEIN"/>
    <property type="match status" value="1"/>
</dbReference>
<accession>A0A562XJI0</accession>
<keyword evidence="1" id="KW-0732">Signal</keyword>
<evidence type="ECO:0000313" key="3">
    <source>
        <dbReference type="Proteomes" id="UP000321812"/>
    </source>
</evidence>
<dbReference type="SUPFAM" id="SSF63829">
    <property type="entry name" value="Calcium-dependent phosphotriesterase"/>
    <property type="match status" value="1"/>
</dbReference>
<proteinExistence type="predicted"/>
<feature type="signal peptide" evidence="1">
    <location>
        <begin position="1"/>
        <end position="25"/>
    </location>
</feature>
<dbReference type="AlphaFoldDB" id="A0A562XJI0"/>
<organism evidence="2 3">
    <name type="scientific">Campylobacter hyointestinalis</name>
    <dbReference type="NCBI Taxonomy" id="198"/>
    <lineage>
        <taxon>Bacteria</taxon>
        <taxon>Pseudomonadati</taxon>
        <taxon>Campylobacterota</taxon>
        <taxon>Epsilonproteobacteria</taxon>
        <taxon>Campylobacterales</taxon>
        <taxon>Campylobacteraceae</taxon>
        <taxon>Campylobacter</taxon>
    </lineage>
</organism>
<dbReference type="PANTHER" id="PTHR35399:SF2">
    <property type="entry name" value="DUF839 DOMAIN-CONTAINING PROTEIN"/>
    <property type="match status" value="1"/>
</dbReference>
<dbReference type="EMBL" id="VOAP01000009">
    <property type="protein sequence ID" value="TWO21816.1"/>
    <property type="molecule type" value="Genomic_DNA"/>
</dbReference>
<comment type="caution">
    <text evidence="2">The sequence shown here is derived from an EMBL/GenBank/DDBJ whole genome shotgun (WGS) entry which is preliminary data.</text>
</comment>
<gene>
    <name evidence="2" type="ORF">YZ82_02170</name>
</gene>
<dbReference type="Pfam" id="PF05787">
    <property type="entry name" value="PhoX"/>
    <property type="match status" value="1"/>
</dbReference>
<evidence type="ECO:0000256" key="1">
    <source>
        <dbReference type="SAM" id="SignalP"/>
    </source>
</evidence>
<dbReference type="InterPro" id="IPR008557">
    <property type="entry name" value="PhoX"/>
</dbReference>
<feature type="chain" id="PRO_5022125155" evidence="1">
    <location>
        <begin position="26"/>
        <end position="602"/>
    </location>
</feature>
<reference evidence="2 3" key="1">
    <citation type="submission" date="2019-07" db="EMBL/GenBank/DDBJ databases">
        <title>Rapid identification of Enteric Bacteria from Whole Genome Sequences (WGS) using Average Nucleotide Identity (ANI).</title>
        <authorList>
            <person name="Lane C."/>
        </authorList>
    </citation>
    <scope>NUCLEOTIDE SEQUENCE [LARGE SCALE GENOMIC DNA]</scope>
    <source>
        <strain evidence="2 3">D2411</strain>
    </source>
</reference>
<evidence type="ECO:0000313" key="2">
    <source>
        <dbReference type="EMBL" id="TWO21816.1"/>
    </source>
</evidence>